<reference evidence="1 2" key="1">
    <citation type="submission" date="2021-06" db="EMBL/GenBank/DDBJ databases">
        <authorList>
            <person name="Criscuolo A."/>
        </authorList>
    </citation>
    <scope>NUCLEOTIDE SEQUENCE [LARGE SCALE GENOMIC DNA]</scope>
    <source>
        <strain evidence="2">CIP 111802</strain>
    </source>
</reference>
<dbReference type="Proteomes" id="UP000730618">
    <property type="component" value="Unassembled WGS sequence"/>
</dbReference>
<dbReference type="EMBL" id="CAJVCE010000007">
    <property type="protein sequence ID" value="CAG7642840.1"/>
    <property type="molecule type" value="Genomic_DNA"/>
</dbReference>
<evidence type="ECO:0000313" key="2">
    <source>
        <dbReference type="Proteomes" id="UP000730618"/>
    </source>
</evidence>
<gene>
    <name evidence="1" type="ORF">PAECIP111802_02910</name>
</gene>
<organism evidence="1 2">
    <name type="scientific">Paenibacillus allorhizosphaerae</name>
    <dbReference type="NCBI Taxonomy" id="2849866"/>
    <lineage>
        <taxon>Bacteria</taxon>
        <taxon>Bacillati</taxon>
        <taxon>Bacillota</taxon>
        <taxon>Bacilli</taxon>
        <taxon>Bacillales</taxon>
        <taxon>Paenibacillaceae</taxon>
        <taxon>Paenibacillus</taxon>
    </lineage>
</organism>
<comment type="caution">
    <text evidence="1">The sequence shown here is derived from an EMBL/GenBank/DDBJ whole genome shotgun (WGS) entry which is preliminary data.</text>
</comment>
<evidence type="ECO:0000313" key="1">
    <source>
        <dbReference type="EMBL" id="CAG7642840.1"/>
    </source>
</evidence>
<keyword evidence="2" id="KW-1185">Reference proteome</keyword>
<protein>
    <submittedName>
        <fullName evidence="1">Uncharacterized protein</fullName>
    </submittedName>
</protein>
<proteinExistence type="predicted"/>
<name>A0ABN7TK88_9BACL</name>
<accession>A0ABN7TK88</accession>
<sequence>MVIMVIPVIPATIPAVSTGHIRVIMAADTLVKAAKAAGNEVVNEVVNETDKERNKTQEDPLADYAKRVFLMSEAYRPKSKYSFALLYEIA</sequence>